<keyword evidence="5 6" id="KW-0472">Membrane</keyword>
<keyword evidence="8" id="KW-1185">Reference proteome</keyword>
<dbReference type="InterPro" id="IPR002797">
    <property type="entry name" value="Polysacc_synth"/>
</dbReference>
<dbReference type="GO" id="GO:0005886">
    <property type="term" value="C:plasma membrane"/>
    <property type="evidence" value="ECO:0007669"/>
    <property type="project" value="UniProtKB-SubCell"/>
</dbReference>
<keyword evidence="2" id="KW-1003">Cell membrane</keyword>
<evidence type="ECO:0000313" key="8">
    <source>
        <dbReference type="Proteomes" id="UP000003706"/>
    </source>
</evidence>
<dbReference type="RefSeq" id="WP_007045162.1">
    <property type="nucleotide sequence ID" value="NZ_AGJL01000058.1"/>
</dbReference>
<dbReference type="STRING" id="647171.MetfoDRAFT_1740"/>
<sequence>MKIYKNLKEKIYLLAKKYSKKAGLDLPYFIKGGFWLSVGQFFSTLKGFILSIVFANFLSKEVFGEYSFIMAVLGIAGIFALPGMGIAVVQAVAKGYEGTYFKALKEVFKWSWLGSLFLLCFSIYEYFFGKFDLCLIFLILSSLFPFYSISGFYPNFFNGKKRFDILVKLSSFFNIISTILIIMMVLFTKSAFWIAITSILIQILVNCYFSIFYVKKFIENYGVDKNDIEFGKKISYSRAFGGFAGKVDELIISYFLGFSDLAIFKIVTLIPDQFKIFMKLLNPMILPKMVSSNISKKDLKTYFWKFFIVLVFLIAIYVLTAPFIFKIFYPKYYKYLWLSILYHLSFIAYLNILSSNYLIKEKSRYIIIIEYICNIFTIVSSFIFIYFYGLHGAIYSRMLIRLFSLLLTTYVFMRYCY</sequence>
<evidence type="ECO:0000256" key="5">
    <source>
        <dbReference type="ARBA" id="ARBA00023136"/>
    </source>
</evidence>
<dbReference type="InterPro" id="IPR050833">
    <property type="entry name" value="Poly_Biosynth_Transport"/>
</dbReference>
<feature type="transmembrane region" description="Helical" evidence="6">
    <location>
        <begin position="335"/>
        <end position="353"/>
    </location>
</feature>
<dbReference type="AlphaFoldDB" id="H1L116"/>
<feature type="transmembrane region" description="Helical" evidence="6">
    <location>
        <begin position="302"/>
        <end position="329"/>
    </location>
</feature>
<dbReference type="EMBL" id="AGJL01000058">
    <property type="protein sequence ID" value="EHP84181.1"/>
    <property type="molecule type" value="Genomic_DNA"/>
</dbReference>
<evidence type="ECO:0000256" key="4">
    <source>
        <dbReference type="ARBA" id="ARBA00022989"/>
    </source>
</evidence>
<evidence type="ECO:0000313" key="7">
    <source>
        <dbReference type="EMBL" id="EHP84181.1"/>
    </source>
</evidence>
<feature type="transmembrane region" description="Helical" evidence="6">
    <location>
        <begin position="110"/>
        <end position="129"/>
    </location>
</feature>
<comment type="caution">
    <text evidence="7">The sequence shown here is derived from an EMBL/GenBank/DDBJ whole genome shotgun (WGS) entry which is preliminary data.</text>
</comment>
<accession>H1L116</accession>
<keyword evidence="4 6" id="KW-1133">Transmembrane helix</keyword>
<protein>
    <submittedName>
        <fullName evidence="7">Polysaccharide biosynthesis protein</fullName>
    </submittedName>
</protein>
<evidence type="ECO:0000256" key="6">
    <source>
        <dbReference type="SAM" id="Phobius"/>
    </source>
</evidence>
<organism evidence="7 8">
    <name type="scientific">Methanotorris formicicus Mc-S-70</name>
    <dbReference type="NCBI Taxonomy" id="647171"/>
    <lineage>
        <taxon>Archaea</taxon>
        <taxon>Methanobacteriati</taxon>
        <taxon>Methanobacteriota</taxon>
        <taxon>Methanomada group</taxon>
        <taxon>Methanococci</taxon>
        <taxon>Methanococcales</taxon>
        <taxon>Methanocaldococcaceae</taxon>
        <taxon>Methanotorris</taxon>
    </lineage>
</organism>
<feature type="transmembrane region" description="Helical" evidence="6">
    <location>
        <begin position="135"/>
        <end position="153"/>
    </location>
</feature>
<evidence type="ECO:0000256" key="3">
    <source>
        <dbReference type="ARBA" id="ARBA00022692"/>
    </source>
</evidence>
<gene>
    <name evidence="7" type="ORF">MetfoDRAFT_1740</name>
</gene>
<feature type="transmembrane region" description="Helical" evidence="6">
    <location>
        <begin position="394"/>
        <end position="413"/>
    </location>
</feature>
<feature type="transmembrane region" description="Helical" evidence="6">
    <location>
        <begin position="192"/>
        <end position="214"/>
    </location>
</feature>
<reference evidence="7 8" key="1">
    <citation type="submission" date="2011-09" db="EMBL/GenBank/DDBJ databases">
        <title>The draft genome of Methanotorris formicicus Mc-S-70.</title>
        <authorList>
            <consortium name="US DOE Joint Genome Institute (JGI-PGF)"/>
            <person name="Lucas S."/>
            <person name="Han J."/>
            <person name="Lapidus A."/>
            <person name="Cheng J.-F."/>
            <person name="Goodwin L."/>
            <person name="Pitluck S."/>
            <person name="Peters L."/>
            <person name="Land M.L."/>
            <person name="Hauser L."/>
            <person name="Sieprawska-Lupa M."/>
            <person name="Takai K."/>
            <person name="Miyazaki J."/>
            <person name="Whitman W."/>
            <person name="Woyke T.J."/>
        </authorList>
    </citation>
    <scope>NUCLEOTIDE SEQUENCE [LARGE SCALE GENOMIC DNA]</scope>
    <source>
        <strain evidence="7 8">Mc-S-70</strain>
    </source>
</reference>
<dbReference type="OrthoDB" id="65881at2157"/>
<evidence type="ECO:0000256" key="1">
    <source>
        <dbReference type="ARBA" id="ARBA00004651"/>
    </source>
</evidence>
<feature type="transmembrane region" description="Helical" evidence="6">
    <location>
        <begin position="34"/>
        <end position="54"/>
    </location>
</feature>
<evidence type="ECO:0000256" key="2">
    <source>
        <dbReference type="ARBA" id="ARBA00022475"/>
    </source>
</evidence>
<dbReference type="PANTHER" id="PTHR30250">
    <property type="entry name" value="PST FAMILY PREDICTED COLANIC ACID TRANSPORTER"/>
    <property type="match status" value="1"/>
</dbReference>
<feature type="transmembrane region" description="Helical" evidence="6">
    <location>
        <begin position="365"/>
        <end position="388"/>
    </location>
</feature>
<comment type="subcellular location">
    <subcellularLocation>
        <location evidence="1">Cell membrane</location>
        <topology evidence="1">Multi-pass membrane protein</topology>
    </subcellularLocation>
</comment>
<dbReference type="PANTHER" id="PTHR30250:SF11">
    <property type="entry name" value="O-ANTIGEN TRANSPORTER-RELATED"/>
    <property type="match status" value="1"/>
</dbReference>
<dbReference type="Pfam" id="PF01943">
    <property type="entry name" value="Polysacc_synt"/>
    <property type="match status" value="1"/>
</dbReference>
<dbReference type="Proteomes" id="UP000003706">
    <property type="component" value="Unassembled WGS sequence"/>
</dbReference>
<proteinExistence type="predicted"/>
<name>H1L116_9EURY</name>
<feature type="transmembrane region" description="Helical" evidence="6">
    <location>
        <begin position="165"/>
        <end position="186"/>
    </location>
</feature>
<keyword evidence="3 6" id="KW-0812">Transmembrane</keyword>
<feature type="transmembrane region" description="Helical" evidence="6">
    <location>
        <begin position="66"/>
        <end position="89"/>
    </location>
</feature>